<feature type="transmembrane region" description="Helical" evidence="7">
    <location>
        <begin position="60"/>
        <end position="80"/>
    </location>
</feature>
<feature type="region of interest" description="Disordered" evidence="6">
    <location>
        <begin position="363"/>
        <end position="410"/>
    </location>
</feature>
<feature type="transmembrane region" description="Helical" evidence="7">
    <location>
        <begin position="332"/>
        <end position="353"/>
    </location>
</feature>
<keyword evidence="5 7" id="KW-0472">Membrane</keyword>
<dbReference type="GO" id="GO:0005886">
    <property type="term" value="C:plasma membrane"/>
    <property type="evidence" value="ECO:0007669"/>
    <property type="project" value="TreeGrafter"/>
</dbReference>
<evidence type="ECO:0000256" key="1">
    <source>
        <dbReference type="ARBA" id="ARBA00004127"/>
    </source>
</evidence>
<evidence type="ECO:0000256" key="6">
    <source>
        <dbReference type="SAM" id="MobiDB-lite"/>
    </source>
</evidence>
<evidence type="ECO:0008006" key="10">
    <source>
        <dbReference type="Google" id="ProtNLM"/>
    </source>
</evidence>
<dbReference type="GO" id="GO:0015174">
    <property type="term" value="F:basic amino acid transmembrane transporter activity"/>
    <property type="evidence" value="ECO:0007669"/>
    <property type="project" value="TreeGrafter"/>
</dbReference>
<feature type="transmembrane region" description="Helical" evidence="7">
    <location>
        <begin position="230"/>
        <end position="253"/>
    </location>
</feature>
<dbReference type="AlphaFoldDB" id="A0A4Z0A6Q9"/>
<organism evidence="8 9">
    <name type="scientific">Hericium alpestre</name>
    <dbReference type="NCBI Taxonomy" id="135208"/>
    <lineage>
        <taxon>Eukaryota</taxon>
        <taxon>Fungi</taxon>
        <taxon>Dikarya</taxon>
        <taxon>Basidiomycota</taxon>
        <taxon>Agaricomycotina</taxon>
        <taxon>Agaricomycetes</taxon>
        <taxon>Russulales</taxon>
        <taxon>Hericiaceae</taxon>
        <taxon>Hericium</taxon>
    </lineage>
</organism>
<dbReference type="Proteomes" id="UP000298061">
    <property type="component" value="Unassembled WGS sequence"/>
</dbReference>
<dbReference type="Gene3D" id="1.20.1250.20">
    <property type="entry name" value="MFS general substrate transporter like domains"/>
    <property type="match status" value="2"/>
</dbReference>
<evidence type="ECO:0000256" key="2">
    <source>
        <dbReference type="ARBA" id="ARBA00022448"/>
    </source>
</evidence>
<feature type="transmembrane region" description="Helical" evidence="7">
    <location>
        <begin position="6"/>
        <end position="25"/>
    </location>
</feature>
<comment type="caution">
    <text evidence="8">The sequence shown here is derived from an EMBL/GenBank/DDBJ whole genome shotgun (WGS) entry which is preliminary data.</text>
</comment>
<feature type="transmembrane region" description="Helical" evidence="7">
    <location>
        <begin position="92"/>
        <end position="111"/>
    </location>
</feature>
<keyword evidence="3 7" id="KW-0812">Transmembrane</keyword>
<sequence length="444" mass="48012">METLIAARFLGGLGGGGIFTTSSIITSDMYSMRSRGLTQGVASVFNGGKSKSTIEVLKRIDYGGSATLMGAVLSFLIFLSTHYNEEHTWEEATVYVPLALSIVFFIAFVVFELCLAPEPMLAPFLLKQKIPVLVGISNFLVANCNFAVMYFFPMWFQTVTLSSASMAGLHLLPNSISMSIGSMFAGGDDSWMMHRTGKYKMINLSFGFFPFIAAILIMQMREDSPPIQQWLSIIPLGFGNAVVLQTMLIALLAHLPEHSMAVGTGFGQLFRGVGQVFGVGVSSAIFQYRLDAELTKRISGPNAAEMIRNIRHSAKLVAILPPDLQSAARESYATALNAVFTVAAASTLLAYVVRLPIPEKALEHTRHGPPSRQPTIEALEAAPPPSEPSSVPESPFESDDEDITTSDATLPIFVRAPRRLSTYESSLGGMDLESDTIGGSARGY</sequence>
<accession>A0A4Z0A6Q9</accession>
<dbReference type="InterPro" id="IPR036259">
    <property type="entry name" value="MFS_trans_sf"/>
</dbReference>
<feature type="transmembrane region" description="Helical" evidence="7">
    <location>
        <begin position="201"/>
        <end position="218"/>
    </location>
</feature>
<evidence type="ECO:0000313" key="8">
    <source>
        <dbReference type="EMBL" id="TFY81589.1"/>
    </source>
</evidence>
<evidence type="ECO:0000313" key="9">
    <source>
        <dbReference type="Proteomes" id="UP000298061"/>
    </source>
</evidence>
<dbReference type="GO" id="GO:0012505">
    <property type="term" value="C:endomembrane system"/>
    <property type="evidence" value="ECO:0007669"/>
    <property type="project" value="UniProtKB-SubCell"/>
</dbReference>
<dbReference type="GO" id="GO:0000329">
    <property type="term" value="C:fungal-type vacuole membrane"/>
    <property type="evidence" value="ECO:0007669"/>
    <property type="project" value="TreeGrafter"/>
</dbReference>
<feature type="transmembrane region" description="Helical" evidence="7">
    <location>
        <begin position="132"/>
        <end position="152"/>
    </location>
</feature>
<keyword evidence="4 7" id="KW-1133">Transmembrane helix</keyword>
<gene>
    <name evidence="8" type="ORF">EWM64_g2423</name>
</gene>
<dbReference type="PANTHER" id="PTHR23501">
    <property type="entry name" value="MAJOR FACILITATOR SUPERFAMILY"/>
    <property type="match status" value="1"/>
</dbReference>
<comment type="subcellular location">
    <subcellularLocation>
        <location evidence="1">Endomembrane system</location>
        <topology evidence="1">Multi-pass membrane protein</topology>
    </subcellularLocation>
</comment>
<evidence type="ECO:0000256" key="5">
    <source>
        <dbReference type="ARBA" id="ARBA00023136"/>
    </source>
</evidence>
<keyword evidence="2" id="KW-0813">Transport</keyword>
<dbReference type="PANTHER" id="PTHR23501:SF191">
    <property type="entry name" value="VACUOLAR BASIC AMINO ACID TRANSPORTER 4"/>
    <property type="match status" value="1"/>
</dbReference>
<evidence type="ECO:0000256" key="3">
    <source>
        <dbReference type="ARBA" id="ARBA00022692"/>
    </source>
</evidence>
<proteinExistence type="predicted"/>
<evidence type="ECO:0000256" key="4">
    <source>
        <dbReference type="ARBA" id="ARBA00022989"/>
    </source>
</evidence>
<keyword evidence="9" id="KW-1185">Reference proteome</keyword>
<dbReference type="STRING" id="135208.A0A4Z0A6Q9"/>
<dbReference type="OrthoDB" id="3437016at2759"/>
<dbReference type="EMBL" id="SFCI01000195">
    <property type="protein sequence ID" value="TFY81589.1"/>
    <property type="molecule type" value="Genomic_DNA"/>
</dbReference>
<reference evidence="8 9" key="1">
    <citation type="submission" date="2019-02" db="EMBL/GenBank/DDBJ databases">
        <title>Genome sequencing of the rare red list fungi Hericium alpestre (H. flagellum).</title>
        <authorList>
            <person name="Buettner E."/>
            <person name="Kellner H."/>
        </authorList>
    </citation>
    <scope>NUCLEOTIDE SEQUENCE [LARGE SCALE GENOMIC DNA]</scope>
    <source>
        <strain evidence="8 9">DSM 108284</strain>
    </source>
</reference>
<evidence type="ECO:0000256" key="7">
    <source>
        <dbReference type="SAM" id="Phobius"/>
    </source>
</evidence>
<name>A0A4Z0A6Q9_9AGAM</name>
<dbReference type="SUPFAM" id="SSF103473">
    <property type="entry name" value="MFS general substrate transporter"/>
    <property type="match status" value="1"/>
</dbReference>
<protein>
    <recommendedName>
        <fullName evidence="10">Major facilitator superfamily (MFS) profile domain-containing protein</fullName>
    </recommendedName>
</protein>